<dbReference type="Gene3D" id="1.20.120.450">
    <property type="entry name" value="dinb family like domain"/>
    <property type="match status" value="1"/>
</dbReference>
<keyword evidence="2" id="KW-1185">Reference proteome</keyword>
<reference evidence="1 2" key="1">
    <citation type="submission" date="2020-08" db="EMBL/GenBank/DDBJ databases">
        <title>Sequencing the genomes of 1000 actinobacteria strains.</title>
        <authorList>
            <person name="Klenk H.-P."/>
        </authorList>
    </citation>
    <scope>NUCLEOTIDE SEQUENCE [LARGE SCALE GENOMIC DNA]</scope>
    <source>
        <strain evidence="1 2">DSM 41654</strain>
    </source>
</reference>
<dbReference type="InterPro" id="IPR007061">
    <property type="entry name" value="MST-like"/>
</dbReference>
<sequence>MTDTIERIDPPNAADEATMLAAWLDFHRKTLALKTSGLTDDQLKQRSVTPSTLTLLGLVRHLAEVEHYWYQVILLGGESTAIYGTDEDQDFDFNGVAQADAAADLATWRRQVELSEQAVAGLSLDTLAAVRRRSGEQVTLRWIQVHLIEEYARHNGHADLLREAVDGVTGE</sequence>
<accession>A0A7W7VY03</accession>
<dbReference type="EMBL" id="JACHJV010000001">
    <property type="protein sequence ID" value="MBB4927046.1"/>
    <property type="molecule type" value="Genomic_DNA"/>
</dbReference>
<comment type="caution">
    <text evidence="1">The sequence shown here is derived from an EMBL/GenBank/DDBJ whole genome shotgun (WGS) entry which is preliminary data.</text>
</comment>
<evidence type="ECO:0000313" key="2">
    <source>
        <dbReference type="Proteomes" id="UP000540506"/>
    </source>
</evidence>
<dbReference type="Pfam" id="PF04978">
    <property type="entry name" value="MST"/>
    <property type="match status" value="1"/>
</dbReference>
<dbReference type="SUPFAM" id="SSF109854">
    <property type="entry name" value="DinB/YfiT-like putative metalloenzymes"/>
    <property type="match status" value="1"/>
</dbReference>
<dbReference type="InterPro" id="IPR034660">
    <property type="entry name" value="DinB/YfiT-like"/>
</dbReference>
<gene>
    <name evidence="1" type="ORF">FHR34_006039</name>
</gene>
<protein>
    <submittedName>
        <fullName evidence="1">Putative damage-inducible protein DinB</fullName>
    </submittedName>
</protein>
<proteinExistence type="predicted"/>
<name>A0A7W7VY03_KITKI</name>
<dbReference type="AlphaFoldDB" id="A0A7W7VY03"/>
<dbReference type="Proteomes" id="UP000540506">
    <property type="component" value="Unassembled WGS sequence"/>
</dbReference>
<dbReference type="RefSeq" id="WP_184940941.1">
    <property type="nucleotide sequence ID" value="NZ_JACHJV010000001.1"/>
</dbReference>
<evidence type="ECO:0000313" key="1">
    <source>
        <dbReference type="EMBL" id="MBB4927046.1"/>
    </source>
</evidence>
<organism evidence="1 2">
    <name type="scientific">Kitasatospora kifunensis</name>
    <name type="common">Streptomyces kifunensis</name>
    <dbReference type="NCBI Taxonomy" id="58351"/>
    <lineage>
        <taxon>Bacteria</taxon>
        <taxon>Bacillati</taxon>
        <taxon>Actinomycetota</taxon>
        <taxon>Actinomycetes</taxon>
        <taxon>Kitasatosporales</taxon>
        <taxon>Streptomycetaceae</taxon>
        <taxon>Kitasatospora</taxon>
    </lineage>
</organism>